<protein>
    <recommendedName>
        <fullName evidence="1">Thioredoxin domain-containing protein</fullName>
    </recommendedName>
</protein>
<dbReference type="Proteomes" id="UP000037747">
    <property type="component" value="Unassembled WGS sequence"/>
</dbReference>
<evidence type="ECO:0000313" key="3">
    <source>
        <dbReference type="Proteomes" id="UP000037747"/>
    </source>
</evidence>
<dbReference type="PATRIC" id="fig|1705389.3.peg.619"/>
<dbReference type="EMBL" id="LIST01000001">
    <property type="protein sequence ID" value="KOX97649.1"/>
    <property type="molecule type" value="Genomic_DNA"/>
</dbReference>
<dbReference type="InterPro" id="IPR000643">
    <property type="entry name" value="Iodothyronine_deiodinase"/>
</dbReference>
<reference evidence="2 3" key="1">
    <citation type="submission" date="2015-08" db="EMBL/GenBank/DDBJ databases">
        <title>Genomes of Isolates from Cabo Rojo, PR.</title>
        <authorList>
            <person name="Sanchez-Nieves R.L."/>
            <person name="Montalvo-Rodriguez R."/>
        </authorList>
    </citation>
    <scope>NUCLEOTIDE SEQUENCE [LARGE SCALE GENOMIC DNA]</scope>
    <source>
        <strain evidence="2 3">5</strain>
    </source>
</reference>
<evidence type="ECO:0000313" key="2">
    <source>
        <dbReference type="EMBL" id="KOX97649.1"/>
    </source>
</evidence>
<organism evidence="2 3">
    <name type="scientific">Halorubrum tropicale</name>
    <dbReference type="NCBI Taxonomy" id="1765655"/>
    <lineage>
        <taxon>Archaea</taxon>
        <taxon>Methanobacteriati</taxon>
        <taxon>Methanobacteriota</taxon>
        <taxon>Stenosarchaea group</taxon>
        <taxon>Halobacteria</taxon>
        <taxon>Halobacteriales</taxon>
        <taxon>Haloferacaceae</taxon>
        <taxon>Halorubrum</taxon>
    </lineage>
</organism>
<proteinExistence type="predicted"/>
<dbReference type="InterPro" id="IPR013766">
    <property type="entry name" value="Thioredoxin_domain"/>
</dbReference>
<dbReference type="GO" id="GO:0042403">
    <property type="term" value="P:thyroid hormone metabolic process"/>
    <property type="evidence" value="ECO:0007669"/>
    <property type="project" value="TreeGrafter"/>
</dbReference>
<dbReference type="InterPro" id="IPR036249">
    <property type="entry name" value="Thioredoxin-like_sf"/>
</dbReference>
<dbReference type="SUPFAM" id="SSF52833">
    <property type="entry name" value="Thioredoxin-like"/>
    <property type="match status" value="1"/>
</dbReference>
<sequence>MSAMETPETARRDVTDTYNYRHFGPEYYDFKRFDGPRPGDEAPDFEATTLDGNAVSLSDFGGSWVVLETGSLTCPITDSKVQAMDKLSQKFEDVVFILLYTREAHPGENCEAHHSFQDKLERARKFEADYDVERTVLVDDIEGTGHRKYGGMPNSVHVINPDGVVVMRGDWNHVSKVREILERREDDRIYKRDIYRGRPLFFTRKKGAIRVLVEAGPRAVWDFLKNMPVLGWMHLKKEFRSKSSNK</sequence>
<dbReference type="GO" id="GO:0004800">
    <property type="term" value="F:thyroxine 5'-deiodinase activity"/>
    <property type="evidence" value="ECO:0007669"/>
    <property type="project" value="InterPro"/>
</dbReference>
<feature type="domain" description="Thioredoxin" evidence="1">
    <location>
        <begin position="36"/>
        <end position="186"/>
    </location>
</feature>
<comment type="caution">
    <text evidence="2">The sequence shown here is derived from an EMBL/GenBank/DDBJ whole genome shotgun (WGS) entry which is preliminary data.</text>
</comment>
<dbReference type="PANTHER" id="PTHR11781:SF22">
    <property type="entry name" value="TYPE I IODOTHYRONINE DEIODINASE"/>
    <property type="match status" value="1"/>
</dbReference>
<dbReference type="Gene3D" id="3.40.30.10">
    <property type="entry name" value="Glutaredoxin"/>
    <property type="match status" value="1"/>
</dbReference>
<name>A0A0M9AS07_9EURY</name>
<dbReference type="PROSITE" id="PS51352">
    <property type="entry name" value="THIOREDOXIN_2"/>
    <property type="match status" value="1"/>
</dbReference>
<accession>A0A0M9AS07</accession>
<evidence type="ECO:0000259" key="1">
    <source>
        <dbReference type="PROSITE" id="PS51352"/>
    </source>
</evidence>
<keyword evidence="3" id="KW-1185">Reference proteome</keyword>
<dbReference type="PANTHER" id="PTHR11781">
    <property type="entry name" value="IODOTHYRONINE DEIODINASE"/>
    <property type="match status" value="1"/>
</dbReference>
<gene>
    <name evidence="2" type="ORF">AMR74_01740</name>
</gene>
<dbReference type="Pfam" id="PF00837">
    <property type="entry name" value="T4_deiodinase"/>
    <property type="match status" value="1"/>
</dbReference>
<dbReference type="AlphaFoldDB" id="A0A0M9AS07"/>